<feature type="transmembrane region" description="Helical" evidence="1">
    <location>
        <begin position="6"/>
        <end position="25"/>
    </location>
</feature>
<organism evidence="2 3">
    <name type="scientific">Clathrus columnatus</name>
    <dbReference type="NCBI Taxonomy" id="1419009"/>
    <lineage>
        <taxon>Eukaryota</taxon>
        <taxon>Fungi</taxon>
        <taxon>Dikarya</taxon>
        <taxon>Basidiomycota</taxon>
        <taxon>Agaricomycotina</taxon>
        <taxon>Agaricomycetes</taxon>
        <taxon>Phallomycetidae</taxon>
        <taxon>Phallales</taxon>
        <taxon>Clathraceae</taxon>
        <taxon>Clathrus</taxon>
    </lineage>
</organism>
<proteinExistence type="predicted"/>
<reference evidence="2" key="1">
    <citation type="submission" date="2021-10" db="EMBL/GenBank/DDBJ databases">
        <title>De novo Genome Assembly of Clathrus columnatus (Basidiomycota, Fungi) Using Illumina and Nanopore Sequence Data.</title>
        <authorList>
            <person name="Ogiso-Tanaka E."/>
            <person name="Itagaki H."/>
            <person name="Hosoya T."/>
            <person name="Hosaka K."/>
        </authorList>
    </citation>
    <scope>NUCLEOTIDE SEQUENCE</scope>
    <source>
        <strain evidence="2">MO-923</strain>
    </source>
</reference>
<gene>
    <name evidence="2" type="ORF">Clacol_007817</name>
</gene>
<sequence>MDVVMIILLDLLAFIVVIRRVWGLWKLKRGLRLLSNSGDLVTSLLEQGLLRFAFRRLSSLLICEFTLDLRRRNATKPIFHQSAMDLPTLSFRENPAQSVRTVLGRLHESIVAEMGESNDVANGSSGPGELDNSQDIINSGGIIQIEDATSRVSVSEE</sequence>
<comment type="caution">
    <text evidence="2">The sequence shown here is derived from an EMBL/GenBank/DDBJ whole genome shotgun (WGS) entry which is preliminary data.</text>
</comment>
<dbReference type="Proteomes" id="UP001050691">
    <property type="component" value="Unassembled WGS sequence"/>
</dbReference>
<accession>A0AAV5AFY9</accession>
<evidence type="ECO:0000313" key="3">
    <source>
        <dbReference type="Proteomes" id="UP001050691"/>
    </source>
</evidence>
<protein>
    <submittedName>
        <fullName evidence="2">Uncharacterized protein</fullName>
    </submittedName>
</protein>
<evidence type="ECO:0000256" key="1">
    <source>
        <dbReference type="SAM" id="Phobius"/>
    </source>
</evidence>
<dbReference type="AlphaFoldDB" id="A0AAV5AFY9"/>
<dbReference type="EMBL" id="BPWL01000008">
    <property type="protein sequence ID" value="GJJ13562.1"/>
    <property type="molecule type" value="Genomic_DNA"/>
</dbReference>
<evidence type="ECO:0000313" key="2">
    <source>
        <dbReference type="EMBL" id="GJJ13562.1"/>
    </source>
</evidence>
<keyword evidence="3" id="KW-1185">Reference proteome</keyword>
<keyword evidence="1" id="KW-1133">Transmembrane helix</keyword>
<keyword evidence="1" id="KW-0472">Membrane</keyword>
<name>A0AAV5AFY9_9AGAM</name>
<keyword evidence="1" id="KW-0812">Transmembrane</keyword>